<dbReference type="GO" id="GO:0005694">
    <property type="term" value="C:chromosome"/>
    <property type="evidence" value="ECO:0007669"/>
    <property type="project" value="UniProtKB-SubCell"/>
</dbReference>
<comment type="subcellular location">
    <subcellularLocation>
        <location evidence="2">Chromosome</location>
    </subcellularLocation>
    <subcellularLocation>
        <location evidence="1">Nucleus</location>
    </subcellularLocation>
</comment>
<evidence type="ECO:0000259" key="16">
    <source>
        <dbReference type="PROSITE" id="PS50172"/>
    </source>
</evidence>
<feature type="domain" description="BRCT" evidence="16">
    <location>
        <begin position="292"/>
        <end position="380"/>
    </location>
</feature>
<evidence type="ECO:0000256" key="3">
    <source>
        <dbReference type="ARBA" id="ARBA00022454"/>
    </source>
</evidence>
<accession>A0AAD7SMX1</accession>
<evidence type="ECO:0000256" key="2">
    <source>
        <dbReference type="ARBA" id="ARBA00004286"/>
    </source>
</evidence>
<feature type="region of interest" description="Disordered" evidence="15">
    <location>
        <begin position="219"/>
        <end position="292"/>
    </location>
</feature>
<dbReference type="Pfam" id="PF01834">
    <property type="entry name" value="XRCC1_N"/>
    <property type="match status" value="1"/>
</dbReference>
<dbReference type="InterPro" id="IPR001357">
    <property type="entry name" value="BRCT_dom"/>
</dbReference>
<dbReference type="Pfam" id="PF00533">
    <property type="entry name" value="BRCT"/>
    <property type="match status" value="1"/>
</dbReference>
<evidence type="ECO:0000256" key="11">
    <source>
        <dbReference type="ARBA" id="ARBA00055460"/>
    </source>
</evidence>
<keyword evidence="7" id="KW-0227">DNA damage</keyword>
<dbReference type="Proteomes" id="UP001221898">
    <property type="component" value="Unassembled WGS sequence"/>
</dbReference>
<feature type="domain" description="BRCT" evidence="16">
    <location>
        <begin position="502"/>
        <end position="593"/>
    </location>
</feature>
<comment type="subunit">
    <text evidence="12">Homodimer. Interacts with polynucleotide kinase (PNK), DNA polymerase-beta (POLB) and DNA ligase III (LIG3). Interacts with APTX and APLF. Interacts with APEX1; the interaction is induced by SIRT1 and increases with the acetylated form of APEX1. Interacts with (poly-ADP-ribosylated) PARP1.</text>
</comment>
<feature type="compositionally biased region" description="Low complexity" evidence="15">
    <location>
        <begin position="251"/>
        <end position="267"/>
    </location>
</feature>
<keyword evidence="10" id="KW-0539">Nucleus</keyword>
<feature type="region of interest" description="Disordered" evidence="15">
    <location>
        <begin position="378"/>
        <end position="503"/>
    </location>
</feature>
<keyword evidence="5" id="KW-0597">Phosphoprotein</keyword>
<dbReference type="GO" id="GO:0000012">
    <property type="term" value="P:single strand break repair"/>
    <property type="evidence" value="ECO:0007669"/>
    <property type="project" value="InterPro"/>
</dbReference>
<dbReference type="SUPFAM" id="SSF49785">
    <property type="entry name" value="Galactose-binding domain-like"/>
    <property type="match status" value="1"/>
</dbReference>
<organism evidence="17 18">
    <name type="scientific">Aldrovandia affinis</name>
    <dbReference type="NCBI Taxonomy" id="143900"/>
    <lineage>
        <taxon>Eukaryota</taxon>
        <taxon>Metazoa</taxon>
        <taxon>Chordata</taxon>
        <taxon>Craniata</taxon>
        <taxon>Vertebrata</taxon>
        <taxon>Euteleostomi</taxon>
        <taxon>Actinopterygii</taxon>
        <taxon>Neopterygii</taxon>
        <taxon>Teleostei</taxon>
        <taxon>Notacanthiformes</taxon>
        <taxon>Halosauridae</taxon>
        <taxon>Aldrovandia</taxon>
    </lineage>
</organism>
<evidence type="ECO:0000256" key="13">
    <source>
        <dbReference type="ARBA" id="ARBA00068212"/>
    </source>
</evidence>
<feature type="compositionally biased region" description="Basic and acidic residues" evidence="15">
    <location>
        <begin position="268"/>
        <end position="287"/>
    </location>
</feature>
<sequence length="595" mass="65873">MPEIKLKHVVSCSSEDNTHKAENLLSSDTYRKWKAARPGEKQTSVIIQFEKEEQVHSIDIGNEGSAFIEVLVGHSTSVKDQDYEVLLVTSSFMSPTESRSGTNTNRVRLFGPNQLVKAASQEKWDRVKIVCSQPYSKTIAYGVTFVKFHSPPDNSDPPSTTPPKLTKLGQFRVKEEVPLAGPSLQPGALFFSRESASKPSPALKVSPQSEKLSYAAATLQSGPTPGLSTSTTSTHTTPSPQTAVKRKFEFTASTPSPSAAKAPSAQKTPDRKRDSQPKLEVKPKSRPSDPVPLNRILEGVVVVLSGFQNPFRGDLRDKALALGARYRPDWTPDATHLICAFANTPKYSQVKAAGGTIVRKEWVLDCYKRKQKISHKRYLMDGAGSSSEESEAEEEEESEEEGGKGKGKALKEEKKVTPKKLPVKKEERDEEDEYGGSTDAEDAENDESGMDTEDELKRVESESRRRRGAEGGAAGGASEDPYAGSTDENTDAEAEEDKPIPELPDFLTGKRFFLYGKFPQNERRLLLRYIVAFNGGVEEYMSEKVQFVITSEGWHDSFEEALMENGSLSFVKPSWIFSINERQKMLPYQPYTVVP</sequence>
<evidence type="ECO:0000313" key="18">
    <source>
        <dbReference type="Proteomes" id="UP001221898"/>
    </source>
</evidence>
<evidence type="ECO:0000256" key="10">
    <source>
        <dbReference type="ARBA" id="ARBA00023242"/>
    </source>
</evidence>
<protein>
    <recommendedName>
        <fullName evidence="13">DNA repair protein XRCC1</fullName>
    </recommendedName>
    <alternativeName>
        <fullName evidence="14">X-ray repair cross-complementing protein 1</fullName>
    </alternativeName>
</protein>
<dbReference type="SUPFAM" id="SSF52113">
    <property type="entry name" value="BRCT domain"/>
    <property type="match status" value="2"/>
</dbReference>
<proteinExistence type="predicted"/>
<dbReference type="InterPro" id="IPR008979">
    <property type="entry name" value="Galactose-bd-like_sf"/>
</dbReference>
<dbReference type="FunFam" id="3.40.50.10190:FF:000008">
    <property type="entry name" value="X-ray repair cross complementing 1"/>
    <property type="match status" value="1"/>
</dbReference>
<keyword evidence="8" id="KW-0832">Ubl conjugation</keyword>
<dbReference type="Gene3D" id="2.60.120.260">
    <property type="entry name" value="Galactose-binding domain-like"/>
    <property type="match status" value="1"/>
</dbReference>
<comment type="function">
    <text evidence="11">Scaffold protein involved in DNA single-strand break repair by mediating the assembly of DNA break repair protein complexes. Negatively regulates ADP-ribosyltransferase activity of PARP1 during base-excision repair in order to prevent excessive PARP1 activity. Recognizes and binds poly-ADP-ribose chains: specifically binds auto-poly-ADP-ribosylated PARP1, limiting its activity.</text>
</comment>
<evidence type="ECO:0000256" key="14">
    <source>
        <dbReference type="ARBA" id="ARBA00079580"/>
    </source>
</evidence>
<feature type="compositionally biased region" description="Acidic residues" evidence="15">
    <location>
        <begin position="428"/>
        <end position="454"/>
    </location>
</feature>
<evidence type="ECO:0000256" key="4">
    <source>
        <dbReference type="ARBA" id="ARBA00022499"/>
    </source>
</evidence>
<dbReference type="CDD" id="cd17707">
    <property type="entry name" value="BRCT_XRCC1_rpt2"/>
    <property type="match status" value="1"/>
</dbReference>
<evidence type="ECO:0000256" key="12">
    <source>
        <dbReference type="ARBA" id="ARBA00064453"/>
    </source>
</evidence>
<dbReference type="FunFam" id="2.60.120.260:FF:000025">
    <property type="entry name" value="DNA repair protein XRCC1 isoform X1"/>
    <property type="match status" value="1"/>
</dbReference>
<keyword evidence="18" id="KW-1185">Reference proteome</keyword>
<gene>
    <name evidence="17" type="ORF">AAFF_G00328980</name>
</gene>
<dbReference type="Pfam" id="PF16589">
    <property type="entry name" value="BRCT_2"/>
    <property type="match status" value="1"/>
</dbReference>
<feature type="compositionally biased region" description="Basic and acidic residues" evidence="15">
    <location>
        <begin position="401"/>
        <end position="416"/>
    </location>
</feature>
<reference evidence="17" key="1">
    <citation type="journal article" date="2023" name="Science">
        <title>Genome structures resolve the early diversification of teleost fishes.</title>
        <authorList>
            <person name="Parey E."/>
            <person name="Louis A."/>
            <person name="Montfort J."/>
            <person name="Bouchez O."/>
            <person name="Roques C."/>
            <person name="Iampietro C."/>
            <person name="Lluch J."/>
            <person name="Castinel A."/>
            <person name="Donnadieu C."/>
            <person name="Desvignes T."/>
            <person name="Floi Bucao C."/>
            <person name="Jouanno E."/>
            <person name="Wen M."/>
            <person name="Mejri S."/>
            <person name="Dirks R."/>
            <person name="Jansen H."/>
            <person name="Henkel C."/>
            <person name="Chen W.J."/>
            <person name="Zahm M."/>
            <person name="Cabau C."/>
            <person name="Klopp C."/>
            <person name="Thompson A.W."/>
            <person name="Robinson-Rechavi M."/>
            <person name="Braasch I."/>
            <person name="Lecointre G."/>
            <person name="Bobe J."/>
            <person name="Postlethwait J.H."/>
            <person name="Berthelot C."/>
            <person name="Roest Crollius H."/>
            <person name="Guiguen Y."/>
        </authorList>
    </citation>
    <scope>NUCLEOTIDE SEQUENCE</scope>
    <source>
        <strain evidence="17">NC1722</strain>
    </source>
</reference>
<dbReference type="InterPro" id="IPR036420">
    <property type="entry name" value="BRCT_dom_sf"/>
</dbReference>
<dbReference type="PROSITE" id="PS50172">
    <property type="entry name" value="BRCT"/>
    <property type="match status" value="2"/>
</dbReference>
<feature type="compositionally biased region" description="Low complexity" evidence="15">
    <location>
        <begin position="220"/>
        <end position="242"/>
    </location>
</feature>
<dbReference type="AlphaFoldDB" id="A0AAD7SMX1"/>
<dbReference type="GO" id="GO:0003684">
    <property type="term" value="F:damaged DNA binding"/>
    <property type="evidence" value="ECO:0007669"/>
    <property type="project" value="InterPro"/>
</dbReference>
<dbReference type="InterPro" id="IPR002706">
    <property type="entry name" value="Xrcc1_N"/>
</dbReference>
<dbReference type="PANTHER" id="PTHR11370:SF5">
    <property type="entry name" value="DNA REPAIR PROTEIN XRCC1"/>
    <property type="match status" value="1"/>
</dbReference>
<dbReference type="CDD" id="cd17725">
    <property type="entry name" value="BRCT_XRCC1_rpt1"/>
    <property type="match status" value="1"/>
</dbReference>
<dbReference type="GO" id="GO:0005634">
    <property type="term" value="C:nucleus"/>
    <property type="evidence" value="ECO:0007669"/>
    <property type="project" value="UniProtKB-SubCell"/>
</dbReference>
<dbReference type="GO" id="GO:0006284">
    <property type="term" value="P:base-excision repair"/>
    <property type="evidence" value="ECO:0007669"/>
    <property type="project" value="InterPro"/>
</dbReference>
<keyword evidence="3" id="KW-0158">Chromosome</keyword>
<dbReference type="SMART" id="SM00292">
    <property type="entry name" value="BRCT"/>
    <property type="match status" value="2"/>
</dbReference>
<name>A0AAD7SMX1_9TELE</name>
<dbReference type="Gene3D" id="3.40.50.10190">
    <property type="entry name" value="BRCT domain"/>
    <property type="match status" value="2"/>
</dbReference>
<dbReference type="EMBL" id="JAINUG010000050">
    <property type="protein sequence ID" value="KAJ8404977.1"/>
    <property type="molecule type" value="Genomic_DNA"/>
</dbReference>
<dbReference type="PANTHER" id="PTHR11370">
    <property type="entry name" value="DNA-REPAIR PROTEIN XRCC1"/>
    <property type="match status" value="1"/>
</dbReference>
<evidence type="ECO:0000256" key="9">
    <source>
        <dbReference type="ARBA" id="ARBA00023204"/>
    </source>
</evidence>
<evidence type="ECO:0000313" key="17">
    <source>
        <dbReference type="EMBL" id="KAJ8404977.1"/>
    </source>
</evidence>
<evidence type="ECO:0000256" key="15">
    <source>
        <dbReference type="SAM" id="MobiDB-lite"/>
    </source>
</evidence>
<evidence type="ECO:0000256" key="5">
    <source>
        <dbReference type="ARBA" id="ARBA00022553"/>
    </source>
</evidence>
<dbReference type="FunFam" id="3.40.50.10190:FF:000012">
    <property type="entry name" value="X-ray repair cross complementing 1"/>
    <property type="match status" value="1"/>
</dbReference>
<dbReference type="InterPro" id="IPR045080">
    <property type="entry name" value="BRCT_XRCC1_rpt1"/>
</dbReference>
<evidence type="ECO:0000256" key="1">
    <source>
        <dbReference type="ARBA" id="ARBA00004123"/>
    </source>
</evidence>
<dbReference type="GO" id="GO:0006303">
    <property type="term" value="P:double-strand break repair via nonhomologous end joining"/>
    <property type="evidence" value="ECO:0007669"/>
    <property type="project" value="InterPro"/>
</dbReference>
<feature type="compositionally biased region" description="Acidic residues" evidence="15">
    <location>
        <begin position="388"/>
        <end position="400"/>
    </location>
</feature>
<evidence type="ECO:0000256" key="8">
    <source>
        <dbReference type="ARBA" id="ARBA00022843"/>
    </source>
</evidence>
<keyword evidence="6" id="KW-0677">Repeat</keyword>
<keyword evidence="4" id="KW-1017">Isopeptide bond</keyword>
<evidence type="ECO:0000256" key="6">
    <source>
        <dbReference type="ARBA" id="ARBA00022737"/>
    </source>
</evidence>
<keyword evidence="9" id="KW-0234">DNA repair</keyword>
<evidence type="ECO:0000256" key="7">
    <source>
        <dbReference type="ARBA" id="ARBA00022763"/>
    </source>
</evidence>
<comment type="caution">
    <text evidence="17">The sequence shown here is derived from an EMBL/GenBank/DDBJ whole genome shotgun (WGS) entry which is preliminary data.</text>
</comment>